<dbReference type="STRING" id="1203190.GCA_000312345_01751"/>
<evidence type="ECO:0000313" key="2">
    <source>
        <dbReference type="Proteomes" id="UP000182237"/>
    </source>
</evidence>
<dbReference type="EMBL" id="LT629765">
    <property type="protein sequence ID" value="SDS01331.1"/>
    <property type="molecule type" value="Genomic_DNA"/>
</dbReference>
<proteinExistence type="predicted"/>
<sequence>MTQDSPHPDDPNAPAAVGLGAVAAIFDEENLEYRLDDEYLRSGFINAAIVVALDGDTLVFEAVWRGEFPVEMASQVLFACNEHNQTHFAPTLRFFENGPRHLAASAIRTMDVSQGASFNQLGAFVVSSIEATLQAFDYLAVTFPTLVTWEETHDEH</sequence>
<evidence type="ECO:0008006" key="3">
    <source>
        <dbReference type="Google" id="ProtNLM"/>
    </source>
</evidence>
<dbReference type="eggNOG" id="ENOG50324TG">
    <property type="taxonomic scope" value="Bacteria"/>
</dbReference>
<evidence type="ECO:0000313" key="1">
    <source>
        <dbReference type="EMBL" id="SDS01331.1"/>
    </source>
</evidence>
<dbReference type="RefSeq" id="WP_019194552.1">
    <property type="nucleotide sequence ID" value="NZ_LT629765.1"/>
</dbReference>
<keyword evidence="2" id="KW-1185">Reference proteome</keyword>
<accession>A0A1H1NQT2</accession>
<dbReference type="OrthoDB" id="3255720at2"/>
<gene>
    <name evidence="1" type="ORF">SAMN04488539_0838</name>
</gene>
<reference evidence="1 2" key="1">
    <citation type="submission" date="2016-10" db="EMBL/GenBank/DDBJ databases">
        <authorList>
            <person name="de Groot N.N."/>
        </authorList>
    </citation>
    <scope>NUCLEOTIDE SEQUENCE [LARGE SCALE GENOMIC DNA]</scope>
    <source>
        <strain evidence="1 2">DSM 45434</strain>
    </source>
</reference>
<protein>
    <recommendedName>
        <fullName evidence="3">Sensory transduction regulator</fullName>
    </recommendedName>
</protein>
<dbReference type="Proteomes" id="UP000182237">
    <property type="component" value="Chromosome I"/>
</dbReference>
<dbReference type="AlphaFoldDB" id="A0A1H1NQT2"/>
<name>A0A1H1NQT2_9CORY</name>
<organism evidence="1 2">
    <name type="scientific">Corynebacterium timonense</name>
    <dbReference type="NCBI Taxonomy" id="441500"/>
    <lineage>
        <taxon>Bacteria</taxon>
        <taxon>Bacillati</taxon>
        <taxon>Actinomycetota</taxon>
        <taxon>Actinomycetes</taxon>
        <taxon>Mycobacteriales</taxon>
        <taxon>Corynebacteriaceae</taxon>
        <taxon>Corynebacterium</taxon>
    </lineage>
</organism>